<dbReference type="GO" id="GO:0008270">
    <property type="term" value="F:zinc ion binding"/>
    <property type="evidence" value="ECO:0007669"/>
    <property type="project" value="UniProtKB-KW"/>
</dbReference>
<dbReference type="InterPro" id="IPR013087">
    <property type="entry name" value="Znf_C2H2_type"/>
</dbReference>
<dbReference type="Gene3D" id="3.30.160.60">
    <property type="entry name" value="Classic Zinc Finger"/>
    <property type="match status" value="4"/>
</dbReference>
<dbReference type="PROSITE" id="PS50157">
    <property type="entry name" value="ZINC_FINGER_C2H2_2"/>
    <property type="match status" value="4"/>
</dbReference>
<dbReference type="PANTHER" id="PTHR23235:SF142">
    <property type="entry name" value="ZINC FINGER PROTEIN 384"/>
    <property type="match status" value="1"/>
</dbReference>
<dbReference type="PROSITE" id="PS00028">
    <property type="entry name" value="ZINC_FINGER_C2H2_1"/>
    <property type="match status" value="4"/>
</dbReference>
<dbReference type="GO" id="GO:0000978">
    <property type="term" value="F:RNA polymerase II cis-regulatory region sequence-specific DNA binding"/>
    <property type="evidence" value="ECO:0007669"/>
    <property type="project" value="TreeGrafter"/>
</dbReference>
<evidence type="ECO:0000256" key="1">
    <source>
        <dbReference type="ARBA" id="ARBA00022723"/>
    </source>
</evidence>
<comment type="caution">
    <text evidence="11">The sequence shown here is derived from an EMBL/GenBank/DDBJ whole genome shotgun (WGS) entry which is preliminary data.</text>
</comment>
<feature type="domain" description="C2H2-type" evidence="10">
    <location>
        <begin position="291"/>
        <end position="321"/>
    </location>
</feature>
<evidence type="ECO:0000259" key="10">
    <source>
        <dbReference type="PROSITE" id="PS50157"/>
    </source>
</evidence>
<dbReference type="AlphaFoldDB" id="A0A439D1M1"/>
<protein>
    <recommendedName>
        <fullName evidence="10">C2H2-type domain-containing protein</fullName>
    </recommendedName>
</protein>
<keyword evidence="5" id="KW-0805">Transcription regulation</keyword>
<gene>
    <name evidence="11" type="ORF">EKO27_g6787</name>
</gene>
<dbReference type="SMART" id="SM00355">
    <property type="entry name" value="ZnF_C2H2"/>
    <property type="match status" value="4"/>
</dbReference>
<proteinExistence type="predicted"/>
<evidence type="ECO:0000313" key="12">
    <source>
        <dbReference type="Proteomes" id="UP000286045"/>
    </source>
</evidence>
<dbReference type="Pfam" id="PF00096">
    <property type="entry name" value="zf-C2H2"/>
    <property type="match status" value="3"/>
</dbReference>
<evidence type="ECO:0000256" key="9">
    <source>
        <dbReference type="SAM" id="MobiDB-lite"/>
    </source>
</evidence>
<feature type="compositionally biased region" description="Polar residues" evidence="9">
    <location>
        <begin position="172"/>
        <end position="181"/>
    </location>
</feature>
<evidence type="ECO:0000256" key="4">
    <source>
        <dbReference type="ARBA" id="ARBA00022833"/>
    </source>
</evidence>
<feature type="region of interest" description="Disordered" evidence="9">
    <location>
        <begin position="155"/>
        <end position="200"/>
    </location>
</feature>
<keyword evidence="2" id="KW-0677">Repeat</keyword>
<keyword evidence="1" id="KW-0479">Metal-binding</keyword>
<evidence type="ECO:0000256" key="2">
    <source>
        <dbReference type="ARBA" id="ARBA00022737"/>
    </source>
</evidence>
<dbReference type="InterPro" id="IPR036236">
    <property type="entry name" value="Znf_C2H2_sf"/>
</dbReference>
<organism evidence="11 12">
    <name type="scientific">Xylaria grammica</name>
    <dbReference type="NCBI Taxonomy" id="363999"/>
    <lineage>
        <taxon>Eukaryota</taxon>
        <taxon>Fungi</taxon>
        <taxon>Dikarya</taxon>
        <taxon>Ascomycota</taxon>
        <taxon>Pezizomycotina</taxon>
        <taxon>Sordariomycetes</taxon>
        <taxon>Xylariomycetidae</taxon>
        <taxon>Xylariales</taxon>
        <taxon>Xylariaceae</taxon>
        <taxon>Xylaria</taxon>
    </lineage>
</organism>
<dbReference type="EMBL" id="RYZI01000207">
    <property type="protein sequence ID" value="RWA08308.1"/>
    <property type="molecule type" value="Genomic_DNA"/>
</dbReference>
<feature type="domain" description="C2H2-type" evidence="10">
    <location>
        <begin position="201"/>
        <end position="230"/>
    </location>
</feature>
<evidence type="ECO:0000256" key="5">
    <source>
        <dbReference type="ARBA" id="ARBA00023015"/>
    </source>
</evidence>
<sequence length="467" mass="52652">MARRPEPENWQRWPPHQTWPALPPAFVMEQSYTITPLITMPAPQYPVHQGFVYDTYNAHEATTSIVSSTKQYLAERALLDMTPVSAPGLAEPVQETSHLPAKQLSLSPIIKSESQPPEILKDPRAVTTNTTDGQASNAVFATGIDRLMKIIQQKHDGSEGDTPVAQPKPKTRANNNSADGSTSRKRAKADASNVELKDKPHACHRKKCHKRFSQITHLHIHDRAHTGERPHKCTFAGCDKRFTQKGNLRTHERRHLGERPFKCHFVGCTRAFPQKGNLAAHLETHYKRNTFRCILKSCGKSFSSRGNLKTHQNNYHKEELRELELKFANMRSVTEMTEADRELWDYFLTVHKNSNKGIKGRGKECRVELLPHSGSLPNQYPLQSPVELQHAPFPMSHGLPSSMNFGHFGMQRANLGQEFLVARGGHGYDVYEIDQASISSGTITPASSPGGMYDDHHRGLPFHDRMY</sequence>
<dbReference type="Proteomes" id="UP000286045">
    <property type="component" value="Unassembled WGS sequence"/>
</dbReference>
<evidence type="ECO:0000256" key="7">
    <source>
        <dbReference type="ARBA" id="ARBA00023242"/>
    </source>
</evidence>
<evidence type="ECO:0000256" key="3">
    <source>
        <dbReference type="ARBA" id="ARBA00022771"/>
    </source>
</evidence>
<dbReference type="SUPFAM" id="SSF57667">
    <property type="entry name" value="beta-beta-alpha zinc fingers"/>
    <property type="match status" value="2"/>
</dbReference>
<evidence type="ECO:0000256" key="6">
    <source>
        <dbReference type="ARBA" id="ARBA00023163"/>
    </source>
</evidence>
<dbReference type="PANTHER" id="PTHR23235">
    <property type="entry name" value="KRUEPPEL-LIKE TRANSCRIPTION FACTOR"/>
    <property type="match status" value="1"/>
</dbReference>
<keyword evidence="4" id="KW-0862">Zinc</keyword>
<keyword evidence="3 8" id="KW-0863">Zinc-finger</keyword>
<feature type="domain" description="C2H2-type" evidence="10">
    <location>
        <begin position="231"/>
        <end position="260"/>
    </location>
</feature>
<keyword evidence="6" id="KW-0804">Transcription</keyword>
<evidence type="ECO:0000256" key="8">
    <source>
        <dbReference type="PROSITE-ProRule" id="PRU00042"/>
    </source>
</evidence>
<name>A0A439D1M1_9PEZI</name>
<dbReference type="STRING" id="363999.A0A439D1M1"/>
<dbReference type="FunFam" id="3.30.160.60:FF:000032">
    <property type="entry name" value="Krueppel-like factor 4"/>
    <property type="match status" value="1"/>
</dbReference>
<feature type="domain" description="C2H2-type" evidence="10">
    <location>
        <begin position="261"/>
        <end position="290"/>
    </location>
</feature>
<accession>A0A439D1M1</accession>
<reference evidence="11 12" key="1">
    <citation type="submission" date="2018-12" db="EMBL/GenBank/DDBJ databases">
        <title>Draft genome sequence of Xylaria grammica IHI A82.</title>
        <authorList>
            <person name="Buettner E."/>
            <person name="Kellner H."/>
        </authorList>
    </citation>
    <scope>NUCLEOTIDE SEQUENCE [LARGE SCALE GENOMIC DNA]</scope>
    <source>
        <strain evidence="11 12">IHI A82</strain>
    </source>
</reference>
<keyword evidence="12" id="KW-1185">Reference proteome</keyword>
<dbReference type="GO" id="GO:0000981">
    <property type="term" value="F:DNA-binding transcription factor activity, RNA polymerase II-specific"/>
    <property type="evidence" value="ECO:0007669"/>
    <property type="project" value="TreeGrafter"/>
</dbReference>
<evidence type="ECO:0000313" key="11">
    <source>
        <dbReference type="EMBL" id="RWA08308.1"/>
    </source>
</evidence>
<keyword evidence="7" id="KW-0539">Nucleus</keyword>